<evidence type="ECO:0000256" key="4">
    <source>
        <dbReference type="ARBA" id="ARBA00004869"/>
    </source>
</evidence>
<dbReference type="GO" id="GO:0004365">
    <property type="term" value="F:glyceraldehyde-3-phosphate dehydrogenase (NAD+) (phosphorylating) activity"/>
    <property type="evidence" value="ECO:0007669"/>
    <property type="project" value="UniProtKB-EC"/>
</dbReference>
<evidence type="ECO:0000256" key="11">
    <source>
        <dbReference type="ARBA" id="ARBA00022845"/>
    </source>
</evidence>
<evidence type="ECO:0000256" key="10">
    <source>
        <dbReference type="ARBA" id="ARBA00022799"/>
    </source>
</evidence>
<comment type="caution">
    <text evidence="23">The sequence shown here is derived from an EMBL/GenBank/DDBJ whole genome shotgun (WGS) entry which is preliminary data.</text>
</comment>
<dbReference type="InterPro" id="IPR036291">
    <property type="entry name" value="NAD(P)-bd_dom_sf"/>
</dbReference>
<evidence type="ECO:0000256" key="21">
    <source>
        <dbReference type="SAM" id="Phobius"/>
    </source>
</evidence>
<keyword evidence="14" id="KW-0324">Glycolysis</keyword>
<keyword evidence="7" id="KW-0963">Cytoplasm</keyword>
<dbReference type="SUPFAM" id="SSF55347">
    <property type="entry name" value="Glyceraldehyde-3-phosphate dehydrogenase-like, C-terminal domain"/>
    <property type="match status" value="1"/>
</dbReference>
<keyword evidence="15" id="KW-0206">Cytoskeleton</keyword>
<dbReference type="GO" id="GO:0006096">
    <property type="term" value="P:glycolytic process"/>
    <property type="evidence" value="ECO:0007669"/>
    <property type="project" value="UniProtKB-KW"/>
</dbReference>
<evidence type="ECO:0000256" key="3">
    <source>
        <dbReference type="ARBA" id="ARBA00004514"/>
    </source>
</evidence>
<keyword evidence="12" id="KW-0560">Oxidoreductase</keyword>
<comment type="similarity">
    <text evidence="5">Belongs to the glyceraldehyde-3-phosphate dehydrogenase family.</text>
</comment>
<dbReference type="GO" id="GO:0016740">
    <property type="term" value="F:transferase activity"/>
    <property type="evidence" value="ECO:0007669"/>
    <property type="project" value="UniProtKB-KW"/>
</dbReference>
<dbReference type="EMBL" id="JBBHLL010000103">
    <property type="protein sequence ID" value="KAK7816317.1"/>
    <property type="molecule type" value="Genomic_DNA"/>
</dbReference>
<dbReference type="GO" id="GO:0005634">
    <property type="term" value="C:nucleus"/>
    <property type="evidence" value="ECO:0007669"/>
    <property type="project" value="UniProtKB-SubCell"/>
</dbReference>
<evidence type="ECO:0000259" key="22">
    <source>
        <dbReference type="Pfam" id="PF02800"/>
    </source>
</evidence>
<dbReference type="Gene3D" id="3.30.360.10">
    <property type="entry name" value="Dihydrodipicolinate Reductase, domain 2"/>
    <property type="match status" value="1"/>
</dbReference>
<comment type="catalytic activity">
    <reaction evidence="20">
        <text>S-nitroso-L-cysteinyl-[GAPDH] + L-cysteinyl-[protein] = L-cysteinyl-[GAPDH] + S-nitroso-L-cysteinyl-[protein]</text>
        <dbReference type="Rhea" id="RHEA:66684"/>
        <dbReference type="Rhea" id="RHEA-COMP:10131"/>
        <dbReference type="Rhea" id="RHEA-COMP:17089"/>
        <dbReference type="Rhea" id="RHEA-COMP:17090"/>
        <dbReference type="Rhea" id="RHEA-COMP:17091"/>
        <dbReference type="ChEBI" id="CHEBI:29950"/>
        <dbReference type="ChEBI" id="CHEBI:149494"/>
    </reaction>
    <physiologicalReaction direction="left-to-right" evidence="20">
        <dbReference type="Rhea" id="RHEA:66685"/>
    </physiologicalReaction>
</comment>
<accession>A0AAW0IPZ6</accession>
<keyword evidence="21" id="KW-0812">Transmembrane</keyword>
<reference evidence="23 24" key="1">
    <citation type="journal article" date="2023" name="bioRxiv">
        <title>Conserved and derived expression patterns and positive selection on dental genes reveal complex evolutionary context of ever-growing rodent molars.</title>
        <authorList>
            <person name="Calamari Z.T."/>
            <person name="Song A."/>
            <person name="Cohen E."/>
            <person name="Akter M."/>
            <person name="Roy R.D."/>
            <person name="Hallikas O."/>
            <person name="Christensen M.M."/>
            <person name="Li P."/>
            <person name="Marangoni P."/>
            <person name="Jernvall J."/>
            <person name="Klein O.D."/>
        </authorList>
    </citation>
    <scope>NUCLEOTIDE SEQUENCE [LARGE SCALE GENOMIC DNA]</scope>
    <source>
        <strain evidence="23">V071</strain>
    </source>
</reference>
<evidence type="ECO:0000256" key="1">
    <source>
        <dbReference type="ARBA" id="ARBA00004123"/>
    </source>
</evidence>
<dbReference type="GO" id="GO:0005856">
    <property type="term" value="C:cytoskeleton"/>
    <property type="evidence" value="ECO:0007669"/>
    <property type="project" value="UniProtKB-SubCell"/>
</dbReference>
<dbReference type="Proteomes" id="UP001488838">
    <property type="component" value="Unassembled WGS sequence"/>
</dbReference>
<evidence type="ECO:0000256" key="15">
    <source>
        <dbReference type="ARBA" id="ARBA00023212"/>
    </source>
</evidence>
<keyword evidence="24" id="KW-1185">Reference proteome</keyword>
<keyword evidence="9" id="KW-0053">Apoptosis</keyword>
<evidence type="ECO:0000256" key="9">
    <source>
        <dbReference type="ARBA" id="ARBA00022703"/>
    </source>
</evidence>
<keyword evidence="16" id="KW-0539">Nucleus</keyword>
<sequence length="109" mass="11948">MENAKAHMKGEDKRVIIFSPSADAFMFAICMNYENREGLMNMGHAITATQNTMEGPFVMLWCDGYGATLSIILVSIVAAKTVSKVISELNGKFSGMPSMFLSPGFSLWI</sequence>
<comment type="pathway">
    <text evidence="4">Carbohydrate degradation; glycolysis; pyruvate from D-glyceraldehyde 3-phosphate: step 1/5.</text>
</comment>
<keyword evidence="13" id="KW-0520">NAD</keyword>
<evidence type="ECO:0000256" key="12">
    <source>
        <dbReference type="ARBA" id="ARBA00023002"/>
    </source>
</evidence>
<dbReference type="AlphaFoldDB" id="A0AAW0IPZ6"/>
<evidence type="ECO:0000256" key="17">
    <source>
        <dbReference type="ARBA" id="ARBA00031890"/>
    </source>
</evidence>
<keyword evidence="8" id="KW-0808">Transferase</keyword>
<organism evidence="23 24">
    <name type="scientific">Myodes glareolus</name>
    <name type="common">Bank vole</name>
    <name type="synonym">Clethrionomys glareolus</name>
    <dbReference type="NCBI Taxonomy" id="447135"/>
    <lineage>
        <taxon>Eukaryota</taxon>
        <taxon>Metazoa</taxon>
        <taxon>Chordata</taxon>
        <taxon>Craniata</taxon>
        <taxon>Vertebrata</taxon>
        <taxon>Euteleostomi</taxon>
        <taxon>Mammalia</taxon>
        <taxon>Eutheria</taxon>
        <taxon>Euarchontoglires</taxon>
        <taxon>Glires</taxon>
        <taxon>Rodentia</taxon>
        <taxon>Myomorpha</taxon>
        <taxon>Muroidea</taxon>
        <taxon>Cricetidae</taxon>
        <taxon>Arvicolinae</taxon>
        <taxon>Myodes</taxon>
    </lineage>
</organism>
<comment type="subunit">
    <text evidence="18">Homotetramer. Interacts with TPPP; the interaction is direct. Interacts (when S-nitrosylated) with SIAH1; leading to nuclear translocation. Interacts with RILPL1/GOSPEL, leading to prevent the interaction between GAPDH and SIAH1 and prevent nuclear translocation. Interacts with CHP1; the interaction increases the binding of CHP1 with microtubules. Associates with microtubules. Interacts with EIF1AD, USP25, PRKCI and WARS1. Interacts with phosphorylated RPL13A; inhibited by oxidatively-modified low-densitity lipoprotein (LDL(ox)). Component of the GAIT complex. Interacts with FKBP6; leading to inhibit GAPDH catalytic activity. Interacts with TRAF2, promoting TRAF2 ubiquitination. Interacts with TRAF3, promoting TRAF3 ubiquitination.</text>
</comment>
<keyword evidence="11" id="KW-0810">Translation regulation</keyword>
<keyword evidence="10" id="KW-0702">S-nitrosylation</keyword>
<dbReference type="GO" id="GO:0006915">
    <property type="term" value="P:apoptotic process"/>
    <property type="evidence" value="ECO:0007669"/>
    <property type="project" value="UniProtKB-KW"/>
</dbReference>
<name>A0AAW0IPZ6_MYOGA</name>
<dbReference type="PANTHER" id="PTHR10836">
    <property type="entry name" value="GLYCERALDEHYDE 3-PHOSPHATE DEHYDROGENASE"/>
    <property type="match status" value="1"/>
</dbReference>
<feature type="domain" description="Glyceraldehyde 3-phosphate dehydrogenase catalytic" evidence="22">
    <location>
        <begin position="33"/>
        <end position="96"/>
    </location>
</feature>
<evidence type="ECO:0000256" key="2">
    <source>
        <dbReference type="ARBA" id="ARBA00004245"/>
    </source>
</evidence>
<gene>
    <name evidence="23" type="ORF">U0070_020832</name>
</gene>
<evidence type="ECO:0000256" key="16">
    <source>
        <dbReference type="ARBA" id="ARBA00023242"/>
    </source>
</evidence>
<evidence type="ECO:0000256" key="5">
    <source>
        <dbReference type="ARBA" id="ARBA00007406"/>
    </source>
</evidence>
<dbReference type="EC" id="1.2.1.12" evidence="6"/>
<evidence type="ECO:0000256" key="8">
    <source>
        <dbReference type="ARBA" id="ARBA00022679"/>
    </source>
</evidence>
<evidence type="ECO:0000256" key="20">
    <source>
        <dbReference type="ARBA" id="ARBA00048005"/>
    </source>
</evidence>
<dbReference type="InterPro" id="IPR020831">
    <property type="entry name" value="GlycerAld/Erythrose_P_DH"/>
</dbReference>
<dbReference type="PANTHER" id="PTHR10836:SF111">
    <property type="entry name" value="GLYCERALDEHYDE-3-PHOSPHATE DEHYDROGENASE"/>
    <property type="match status" value="1"/>
</dbReference>
<evidence type="ECO:0000313" key="24">
    <source>
        <dbReference type="Proteomes" id="UP001488838"/>
    </source>
</evidence>
<evidence type="ECO:0000256" key="14">
    <source>
        <dbReference type="ARBA" id="ARBA00023152"/>
    </source>
</evidence>
<evidence type="ECO:0000256" key="6">
    <source>
        <dbReference type="ARBA" id="ARBA00013119"/>
    </source>
</evidence>
<keyword evidence="21" id="KW-1133">Transmembrane helix</keyword>
<comment type="subcellular location">
    <subcellularLocation>
        <location evidence="2">Cytoplasm</location>
        <location evidence="2">Cytoskeleton</location>
    </subcellularLocation>
    <subcellularLocation>
        <location evidence="3">Cytoplasm</location>
        <location evidence="3">Cytosol</location>
    </subcellularLocation>
    <subcellularLocation>
        <location evidence="1">Nucleus</location>
    </subcellularLocation>
</comment>
<dbReference type="GO" id="GO:0006417">
    <property type="term" value="P:regulation of translation"/>
    <property type="evidence" value="ECO:0007669"/>
    <property type="project" value="UniProtKB-KW"/>
</dbReference>
<evidence type="ECO:0000313" key="23">
    <source>
        <dbReference type="EMBL" id="KAK7816317.1"/>
    </source>
</evidence>
<dbReference type="Pfam" id="PF02800">
    <property type="entry name" value="Gp_dh_C"/>
    <property type="match status" value="1"/>
</dbReference>
<evidence type="ECO:0000256" key="18">
    <source>
        <dbReference type="ARBA" id="ARBA00046997"/>
    </source>
</evidence>
<protein>
    <recommendedName>
        <fullName evidence="6">glyceraldehyde-3-phosphate dehydrogenase (phosphorylating)</fullName>
        <ecNumber evidence="6">1.2.1.12</ecNumber>
    </recommendedName>
    <alternativeName>
        <fullName evidence="17">Peptidyl-cysteine S-nitrosylase GAPDH</fullName>
    </alternativeName>
</protein>
<dbReference type="GO" id="GO:0005829">
    <property type="term" value="C:cytosol"/>
    <property type="evidence" value="ECO:0007669"/>
    <property type="project" value="UniProtKB-SubCell"/>
</dbReference>
<comment type="catalytic activity">
    <reaction evidence="19">
        <text>D-glyceraldehyde 3-phosphate + phosphate + NAD(+) = (2R)-3-phospho-glyceroyl phosphate + NADH + H(+)</text>
        <dbReference type="Rhea" id="RHEA:10300"/>
        <dbReference type="ChEBI" id="CHEBI:15378"/>
        <dbReference type="ChEBI" id="CHEBI:43474"/>
        <dbReference type="ChEBI" id="CHEBI:57540"/>
        <dbReference type="ChEBI" id="CHEBI:57604"/>
        <dbReference type="ChEBI" id="CHEBI:57945"/>
        <dbReference type="ChEBI" id="CHEBI:59776"/>
        <dbReference type="EC" id="1.2.1.12"/>
    </reaction>
</comment>
<evidence type="ECO:0000256" key="7">
    <source>
        <dbReference type="ARBA" id="ARBA00022490"/>
    </source>
</evidence>
<feature type="transmembrane region" description="Helical" evidence="21">
    <location>
        <begin position="58"/>
        <end position="79"/>
    </location>
</feature>
<proteinExistence type="inferred from homology"/>
<evidence type="ECO:0000256" key="13">
    <source>
        <dbReference type="ARBA" id="ARBA00023027"/>
    </source>
</evidence>
<evidence type="ECO:0000256" key="19">
    <source>
        <dbReference type="ARBA" id="ARBA00047698"/>
    </source>
</evidence>
<dbReference type="SUPFAM" id="SSF51735">
    <property type="entry name" value="NAD(P)-binding Rossmann-fold domains"/>
    <property type="match status" value="1"/>
</dbReference>
<keyword evidence="21" id="KW-0472">Membrane</keyword>
<dbReference type="InterPro" id="IPR020829">
    <property type="entry name" value="GlycerAld_3-P_DH_cat"/>
</dbReference>